<evidence type="ECO:0000256" key="3">
    <source>
        <dbReference type="ARBA" id="ARBA00023163"/>
    </source>
</evidence>
<evidence type="ECO:0000259" key="4">
    <source>
        <dbReference type="PROSITE" id="PS50995"/>
    </source>
</evidence>
<dbReference type="Pfam" id="PF01047">
    <property type="entry name" value="MarR"/>
    <property type="match status" value="1"/>
</dbReference>
<dbReference type="InterPro" id="IPR036390">
    <property type="entry name" value="WH_DNA-bd_sf"/>
</dbReference>
<dbReference type="AlphaFoldDB" id="A0A1R1EIB7"/>
<evidence type="ECO:0000256" key="2">
    <source>
        <dbReference type="ARBA" id="ARBA00023125"/>
    </source>
</evidence>
<dbReference type="PROSITE" id="PS50995">
    <property type="entry name" value="HTH_MARR_2"/>
    <property type="match status" value="1"/>
</dbReference>
<accession>A0A1R1EIB7</accession>
<dbReference type="InterPro" id="IPR000835">
    <property type="entry name" value="HTH_MarR-typ"/>
</dbReference>
<evidence type="ECO:0000313" key="6">
    <source>
        <dbReference type="Proteomes" id="UP000187172"/>
    </source>
</evidence>
<proteinExistence type="predicted"/>
<keyword evidence="2" id="KW-0238">DNA-binding</keyword>
<keyword evidence="6" id="KW-1185">Reference proteome</keyword>
<dbReference type="InterPro" id="IPR039422">
    <property type="entry name" value="MarR/SlyA-like"/>
</dbReference>
<evidence type="ECO:0000313" key="5">
    <source>
        <dbReference type="EMBL" id="OMF51563.1"/>
    </source>
</evidence>
<dbReference type="GO" id="GO:0006950">
    <property type="term" value="P:response to stress"/>
    <property type="evidence" value="ECO:0007669"/>
    <property type="project" value="TreeGrafter"/>
</dbReference>
<dbReference type="PROSITE" id="PS01117">
    <property type="entry name" value="HTH_MARR_1"/>
    <property type="match status" value="1"/>
</dbReference>
<dbReference type="InterPro" id="IPR036388">
    <property type="entry name" value="WH-like_DNA-bd_sf"/>
</dbReference>
<dbReference type="PANTHER" id="PTHR33164:SF57">
    <property type="entry name" value="MARR-FAMILY TRANSCRIPTIONAL REGULATOR"/>
    <property type="match status" value="1"/>
</dbReference>
<dbReference type="Proteomes" id="UP000187172">
    <property type="component" value="Unassembled WGS sequence"/>
</dbReference>
<comment type="caution">
    <text evidence="5">The sequence shown here is derived from an EMBL/GenBank/DDBJ whole genome shotgun (WGS) entry which is preliminary data.</text>
</comment>
<dbReference type="Gene3D" id="1.10.10.10">
    <property type="entry name" value="Winged helix-like DNA-binding domain superfamily/Winged helix DNA-binding domain"/>
    <property type="match status" value="1"/>
</dbReference>
<reference evidence="5 6" key="1">
    <citation type="submission" date="2016-11" db="EMBL/GenBank/DDBJ databases">
        <title>Paenibacillus species isolates.</title>
        <authorList>
            <person name="Beno S.M."/>
        </authorList>
    </citation>
    <scope>NUCLEOTIDE SEQUENCE [LARGE SCALE GENOMIC DNA]</scope>
    <source>
        <strain evidence="5 6">FSL R5-0378</strain>
    </source>
</reference>
<protein>
    <submittedName>
        <fullName evidence="5">MarR family transcriptional regulator</fullName>
    </submittedName>
</protein>
<dbReference type="RefSeq" id="WP_076173563.1">
    <property type="nucleotide sequence ID" value="NZ_MRTP01000009.1"/>
</dbReference>
<gene>
    <name evidence="5" type="ORF">BK138_25200</name>
</gene>
<dbReference type="EMBL" id="MRTP01000009">
    <property type="protein sequence ID" value="OMF51563.1"/>
    <property type="molecule type" value="Genomic_DNA"/>
</dbReference>
<dbReference type="InterPro" id="IPR023187">
    <property type="entry name" value="Tscrpt_reg_MarR-type_CS"/>
</dbReference>
<keyword evidence="1" id="KW-0805">Transcription regulation</keyword>
<feature type="domain" description="HTH marR-type" evidence="4">
    <location>
        <begin position="1"/>
        <end position="135"/>
    </location>
</feature>
<dbReference type="STRING" id="297318.BK138_25200"/>
<sequence length="142" mass="16204">MNKDRLDVIEYQIALLVRLTTALSPRFGNLDRSEYLLLSELEHAGPLAINVLAEHLLLNLSTASRQIAVLESKDYVKRYPDTNNGRISLIEITPGGLDILHKVQKARHDAYADILKEWNGDGLQHLEDSLTRLNRDLKQRHK</sequence>
<dbReference type="SUPFAM" id="SSF46785">
    <property type="entry name" value="Winged helix' DNA-binding domain"/>
    <property type="match status" value="1"/>
</dbReference>
<dbReference type="GO" id="GO:0003677">
    <property type="term" value="F:DNA binding"/>
    <property type="evidence" value="ECO:0007669"/>
    <property type="project" value="UniProtKB-KW"/>
</dbReference>
<dbReference type="PANTHER" id="PTHR33164">
    <property type="entry name" value="TRANSCRIPTIONAL REGULATOR, MARR FAMILY"/>
    <property type="match status" value="1"/>
</dbReference>
<organism evidence="5 6">
    <name type="scientific">Paenibacillus rhizosphaerae</name>
    <dbReference type="NCBI Taxonomy" id="297318"/>
    <lineage>
        <taxon>Bacteria</taxon>
        <taxon>Bacillati</taxon>
        <taxon>Bacillota</taxon>
        <taxon>Bacilli</taxon>
        <taxon>Bacillales</taxon>
        <taxon>Paenibacillaceae</taxon>
        <taxon>Paenibacillus</taxon>
    </lineage>
</organism>
<dbReference type="SMART" id="SM00347">
    <property type="entry name" value="HTH_MARR"/>
    <property type="match status" value="1"/>
</dbReference>
<evidence type="ECO:0000256" key="1">
    <source>
        <dbReference type="ARBA" id="ARBA00023015"/>
    </source>
</evidence>
<name>A0A1R1EIB7_9BACL</name>
<keyword evidence="3" id="KW-0804">Transcription</keyword>
<dbReference type="GO" id="GO:0003700">
    <property type="term" value="F:DNA-binding transcription factor activity"/>
    <property type="evidence" value="ECO:0007669"/>
    <property type="project" value="InterPro"/>
</dbReference>